<evidence type="ECO:0000256" key="4">
    <source>
        <dbReference type="SAM" id="Coils"/>
    </source>
</evidence>
<dbReference type="InterPro" id="IPR000164">
    <property type="entry name" value="Histone_H3/CENP-A"/>
</dbReference>
<organism evidence="6 7">
    <name type="scientific">Phanerochaete sordida</name>
    <dbReference type="NCBI Taxonomy" id="48140"/>
    <lineage>
        <taxon>Eukaryota</taxon>
        <taxon>Fungi</taxon>
        <taxon>Dikarya</taxon>
        <taxon>Basidiomycota</taxon>
        <taxon>Agaricomycotina</taxon>
        <taxon>Agaricomycetes</taxon>
        <taxon>Polyporales</taxon>
        <taxon>Phanerochaetaceae</taxon>
        <taxon>Phanerochaete</taxon>
    </lineage>
</organism>
<proteinExistence type="predicted"/>
<dbReference type="AlphaFoldDB" id="A0A9P3LEP2"/>
<dbReference type="GO" id="GO:0000786">
    <property type="term" value="C:nucleosome"/>
    <property type="evidence" value="ECO:0007669"/>
    <property type="project" value="UniProtKB-KW"/>
</dbReference>
<keyword evidence="4" id="KW-0175">Coiled coil</keyword>
<gene>
    <name evidence="6" type="ORF">PsYK624_078730</name>
</gene>
<keyword evidence="3" id="KW-0544">Nucleosome core</keyword>
<keyword evidence="3" id="KW-0238">DNA-binding</keyword>
<sequence>MDDWEDDASAPTPTGARTKQTARKSTGSKAPRKALSSTSRKVVAPTLAGDPAAAVPKKRKRAAPKAKAEANGAADGAAGAGAQGPPAWPGGFGGPPQANGPPTLFPGLLALARVCEEAQGAHAAMHALLQSLGAQVAALQAEYDASGAEAAQLRAEVARLRQTNEQLYSENVALRQQAWGSGRG</sequence>
<comment type="caution">
    <text evidence="6">The sequence shown here is derived from an EMBL/GenBank/DDBJ whole genome shotgun (WGS) entry which is preliminary data.</text>
</comment>
<dbReference type="GO" id="GO:0003677">
    <property type="term" value="F:DNA binding"/>
    <property type="evidence" value="ECO:0007669"/>
    <property type="project" value="InterPro"/>
</dbReference>
<dbReference type="EMBL" id="BPQB01000022">
    <property type="protein sequence ID" value="GJE91723.1"/>
    <property type="molecule type" value="Genomic_DNA"/>
</dbReference>
<evidence type="ECO:0000313" key="6">
    <source>
        <dbReference type="EMBL" id="GJE91723.1"/>
    </source>
</evidence>
<protein>
    <submittedName>
        <fullName evidence="6">Uncharacterized protein</fullName>
    </submittedName>
</protein>
<dbReference type="PRINTS" id="PR00622">
    <property type="entry name" value="HISTONEH3"/>
</dbReference>
<dbReference type="GO" id="GO:0030527">
    <property type="term" value="F:structural constituent of chromatin"/>
    <property type="evidence" value="ECO:0007669"/>
    <property type="project" value="InterPro"/>
</dbReference>
<comment type="subcellular location">
    <subcellularLocation>
        <location evidence="1">Chromosome</location>
    </subcellularLocation>
</comment>
<evidence type="ECO:0000256" key="5">
    <source>
        <dbReference type="SAM" id="MobiDB-lite"/>
    </source>
</evidence>
<keyword evidence="7" id="KW-1185">Reference proteome</keyword>
<feature type="region of interest" description="Disordered" evidence="5">
    <location>
        <begin position="1"/>
        <end position="101"/>
    </location>
</feature>
<dbReference type="Proteomes" id="UP000703269">
    <property type="component" value="Unassembled WGS sequence"/>
</dbReference>
<accession>A0A9P3LEP2</accession>
<evidence type="ECO:0000256" key="1">
    <source>
        <dbReference type="ARBA" id="ARBA00004286"/>
    </source>
</evidence>
<feature type="coiled-coil region" evidence="4">
    <location>
        <begin position="136"/>
        <end position="177"/>
    </location>
</feature>
<dbReference type="OrthoDB" id="10512248at2759"/>
<feature type="compositionally biased region" description="Polar residues" evidence="5">
    <location>
        <begin position="11"/>
        <end position="28"/>
    </location>
</feature>
<name>A0A9P3LEP2_9APHY</name>
<evidence type="ECO:0000256" key="3">
    <source>
        <dbReference type="ARBA" id="ARBA00023269"/>
    </source>
</evidence>
<keyword evidence="2" id="KW-0158">Chromosome</keyword>
<evidence type="ECO:0000256" key="2">
    <source>
        <dbReference type="ARBA" id="ARBA00022454"/>
    </source>
</evidence>
<reference evidence="6 7" key="1">
    <citation type="submission" date="2021-08" db="EMBL/GenBank/DDBJ databases">
        <title>Draft Genome Sequence of Phanerochaete sordida strain YK-624.</title>
        <authorList>
            <person name="Mori T."/>
            <person name="Dohra H."/>
            <person name="Suzuki T."/>
            <person name="Kawagishi H."/>
            <person name="Hirai H."/>
        </authorList>
    </citation>
    <scope>NUCLEOTIDE SEQUENCE [LARGE SCALE GENOMIC DNA]</scope>
    <source>
        <strain evidence="6 7">YK-624</strain>
    </source>
</reference>
<evidence type="ECO:0000313" key="7">
    <source>
        <dbReference type="Proteomes" id="UP000703269"/>
    </source>
</evidence>